<gene>
    <name evidence="2" type="ORF">G3567_06895</name>
</gene>
<comment type="caution">
    <text evidence="2">The sequence shown here is derived from an EMBL/GenBank/DDBJ whole genome shotgun (WGS) entry which is preliminary data.</text>
</comment>
<protein>
    <submittedName>
        <fullName evidence="2">BLUF domain-containing protein</fullName>
    </submittedName>
</protein>
<evidence type="ECO:0000313" key="3">
    <source>
        <dbReference type="Proteomes" id="UP000478505"/>
    </source>
</evidence>
<organism evidence="2 3">
    <name type="scientific">Psychroflexus aurantiacus</name>
    <dbReference type="NCBI Taxonomy" id="2709310"/>
    <lineage>
        <taxon>Bacteria</taxon>
        <taxon>Pseudomonadati</taxon>
        <taxon>Bacteroidota</taxon>
        <taxon>Flavobacteriia</taxon>
        <taxon>Flavobacteriales</taxon>
        <taxon>Flavobacteriaceae</taxon>
        <taxon>Psychroflexus</taxon>
    </lineage>
</organism>
<dbReference type="SMART" id="SM01034">
    <property type="entry name" value="BLUF"/>
    <property type="match status" value="1"/>
</dbReference>
<keyword evidence="3" id="KW-1185">Reference proteome</keyword>
<dbReference type="AlphaFoldDB" id="A0A6B3R4L3"/>
<dbReference type="Gene3D" id="3.30.70.100">
    <property type="match status" value="1"/>
</dbReference>
<dbReference type="PROSITE" id="PS50925">
    <property type="entry name" value="BLUF"/>
    <property type="match status" value="1"/>
</dbReference>
<name>A0A6B3R4L3_9FLAO</name>
<dbReference type="GO" id="GO:0009882">
    <property type="term" value="F:blue light photoreceptor activity"/>
    <property type="evidence" value="ECO:0007669"/>
    <property type="project" value="InterPro"/>
</dbReference>
<proteinExistence type="predicted"/>
<dbReference type="GO" id="GO:0071949">
    <property type="term" value="F:FAD binding"/>
    <property type="evidence" value="ECO:0007669"/>
    <property type="project" value="InterPro"/>
</dbReference>
<dbReference type="Pfam" id="PF04940">
    <property type="entry name" value="BLUF"/>
    <property type="match status" value="1"/>
</dbReference>
<dbReference type="InterPro" id="IPR007024">
    <property type="entry name" value="BLUF_domain"/>
</dbReference>
<feature type="domain" description="BLUF" evidence="1">
    <location>
        <begin position="3"/>
        <end position="94"/>
    </location>
</feature>
<accession>A0A6B3R4L3</accession>
<dbReference type="InterPro" id="IPR036046">
    <property type="entry name" value="Acylphosphatase-like_dom_sf"/>
</dbReference>
<reference evidence="2 3" key="1">
    <citation type="submission" date="2020-02" db="EMBL/GenBank/DDBJ databases">
        <title>Flavobacteriaceae Psychroflexus bacterium YR1-1, complete genome.</title>
        <authorList>
            <person name="Li Y."/>
            <person name="Wu S."/>
        </authorList>
    </citation>
    <scope>NUCLEOTIDE SEQUENCE [LARGE SCALE GENOMIC DNA]</scope>
    <source>
        <strain evidence="2 3">YR1-1</strain>
    </source>
</reference>
<dbReference type="RefSeq" id="WP_164004594.1">
    <property type="nucleotide sequence ID" value="NZ_JAAIKD010000003.1"/>
</dbReference>
<evidence type="ECO:0000313" key="2">
    <source>
        <dbReference type="EMBL" id="NEV93875.1"/>
    </source>
</evidence>
<evidence type="ECO:0000259" key="1">
    <source>
        <dbReference type="PROSITE" id="PS50925"/>
    </source>
</evidence>
<dbReference type="EMBL" id="JAAIKD010000003">
    <property type="protein sequence ID" value="NEV93875.1"/>
    <property type="molecule type" value="Genomic_DNA"/>
</dbReference>
<dbReference type="SUPFAM" id="SSF54975">
    <property type="entry name" value="Acylphosphatase/BLUF domain-like"/>
    <property type="match status" value="1"/>
</dbReference>
<dbReference type="Proteomes" id="UP000478505">
    <property type="component" value="Unassembled WGS sequence"/>
</dbReference>
<sequence length="142" mass="16412">MSLKFVSYMSSQSRIMSRKSIEDFLFEVREKNKQLAITGILLLIQGKFVQYIEGPAAEIDNVYESISKDKRHTEMILLDSGDLDERQFKDWSMAYKEVENKQIKAIVGKENLDLEAIFLKGKDLKNHPVLTVLYDFVKTLSS</sequence>